<dbReference type="EMBL" id="JAINUG010000057">
    <property type="protein sequence ID" value="KAJ8403555.1"/>
    <property type="molecule type" value="Genomic_DNA"/>
</dbReference>
<evidence type="ECO:0000256" key="7">
    <source>
        <dbReference type="ARBA" id="ARBA00023157"/>
    </source>
</evidence>
<dbReference type="NCBIfam" id="NF040941">
    <property type="entry name" value="GGGWT_bact"/>
    <property type="match status" value="1"/>
</dbReference>
<evidence type="ECO:0000256" key="1">
    <source>
        <dbReference type="ARBA" id="ARBA00004613"/>
    </source>
</evidence>
<dbReference type="PROSITE" id="PS00514">
    <property type="entry name" value="FIBRINOGEN_C_1"/>
    <property type="match status" value="1"/>
</dbReference>
<keyword evidence="2" id="KW-0964">Secreted</keyword>
<dbReference type="InterPro" id="IPR036056">
    <property type="entry name" value="Fibrinogen-like_C"/>
</dbReference>
<evidence type="ECO:0000256" key="4">
    <source>
        <dbReference type="ARBA" id="ARBA00022729"/>
    </source>
</evidence>
<feature type="domain" description="Fibrinogen C-terminal" evidence="11">
    <location>
        <begin position="396"/>
        <end position="636"/>
    </location>
</feature>
<keyword evidence="3" id="KW-0356">Hemostasis</keyword>
<keyword evidence="7" id="KW-1015">Disulfide bond</keyword>
<dbReference type="GO" id="GO:0051258">
    <property type="term" value="P:protein polymerization"/>
    <property type="evidence" value="ECO:0007669"/>
    <property type="project" value="InterPro"/>
</dbReference>
<dbReference type="Pfam" id="PF08702">
    <property type="entry name" value="Fib_alpha"/>
    <property type="match status" value="1"/>
</dbReference>
<dbReference type="SUPFAM" id="SSF58010">
    <property type="entry name" value="Fibrinogen coiled-coil and central regions"/>
    <property type="match status" value="1"/>
</dbReference>
<dbReference type="Proteomes" id="UP001221898">
    <property type="component" value="Unassembled WGS sequence"/>
</dbReference>
<comment type="subunit">
    <text evidence="9">Heterohexamer; disulfide linked. Contains 2 sets of 3 non-identical chains (alpha, beta and gamma). The 2 heterotrimers are in head to head conformation with the N-termini in a small central domain.</text>
</comment>
<dbReference type="Gene3D" id="3.90.215.10">
    <property type="entry name" value="Gamma Fibrinogen, chain A, domain 1"/>
    <property type="match status" value="1"/>
</dbReference>
<dbReference type="GO" id="GO:0030674">
    <property type="term" value="F:protein-macromolecule adaptor activity"/>
    <property type="evidence" value="ECO:0007669"/>
    <property type="project" value="TreeGrafter"/>
</dbReference>
<dbReference type="Gene3D" id="4.10.530.10">
    <property type="entry name" value="Gamma-fibrinogen Carboxyl Terminal Fragment, domain 2"/>
    <property type="match status" value="1"/>
</dbReference>
<dbReference type="CDD" id="cd00087">
    <property type="entry name" value="FReD"/>
    <property type="match status" value="1"/>
</dbReference>
<feature type="signal peptide" evidence="10">
    <location>
        <begin position="1"/>
        <end position="19"/>
    </location>
</feature>
<dbReference type="AlphaFoldDB" id="A0AAD7SJN2"/>
<evidence type="ECO:0000313" key="12">
    <source>
        <dbReference type="EMBL" id="KAJ8403555.1"/>
    </source>
</evidence>
<evidence type="ECO:0000256" key="9">
    <source>
        <dbReference type="ARBA" id="ARBA00025974"/>
    </source>
</evidence>
<evidence type="ECO:0000256" key="8">
    <source>
        <dbReference type="ARBA" id="ARBA00023180"/>
    </source>
</evidence>
<accession>A0AAD7SJN2</accession>
<sequence>MGHLYLLFCSLVLFSSAFSEEIVGPRGTRPVEHGFKASECATEKEWPVCTDDDWGTKCPSGCRIQGLLDQADQQLATKIDRIRKFLDENRKHYRSTDQVTKQTYDFLRDKLVTDSGNDNRYQTLAEQLRQRIVSIKVKIVAQLKLLQALKERVRDQVTEMKRLEVDIDMKLRTCKGSCASYTEYSVDRDTYVTLDKQVSQLEAISMQRIETVSSLRVMKSRTMKESSVPSIYKTGAVEEQKLDYFSDVDQSQLILEDTSSPSTISKASGTESITTKGVHTTTHTVSCTKTIKKVITQTKDGPKEEIEIVGGGPGCEHLESSKGLVHDVSLTGAGGMTDLFPDMGSFFNERSKGKSTTTGTVKWSPLGDDFGGFARGEVEEDRPDIHARGLKGTKDVQADYVGKDCVDILQKHASGAKSGLFKIKPEGSEDVVEVYCDQDTMLAGWVLVQQRMDGSVNFNRTWKDYRNGFGSVDQQGRGELWLGNKYLHLLTQAESMLRIELEDWEGRESYAEYSVRVGPEAKGYHLSVSGYQGDAGDALIRGQPNLGTFLSHANMNFSTYDRDSDKWEENCAEMYGGGWWYNNCQSANLNGMYYKGGQYDPGSNVPYEIENGVIWLPLKPADYSLKTVRMKVRSLAT</sequence>
<dbReference type="InterPro" id="IPR012290">
    <property type="entry name" value="Fibrinogen_a/b/g_coil_dom"/>
</dbReference>
<keyword evidence="8" id="KW-0325">Glycoprotein</keyword>
<dbReference type="GO" id="GO:0070527">
    <property type="term" value="P:platelet aggregation"/>
    <property type="evidence" value="ECO:0007669"/>
    <property type="project" value="TreeGrafter"/>
</dbReference>
<dbReference type="InterPro" id="IPR002181">
    <property type="entry name" value="Fibrinogen_a/b/g_C_dom"/>
</dbReference>
<keyword evidence="5" id="KW-0175">Coiled coil</keyword>
<keyword evidence="6" id="KW-0094">Blood coagulation</keyword>
<evidence type="ECO:0000259" key="11">
    <source>
        <dbReference type="PROSITE" id="PS51406"/>
    </source>
</evidence>
<dbReference type="PANTHER" id="PTHR47221:SF6">
    <property type="entry name" value="FIBRINOGEN ALPHA CHAIN"/>
    <property type="match status" value="1"/>
</dbReference>
<dbReference type="InterPro" id="IPR014716">
    <property type="entry name" value="Fibrinogen_a/b/g_C_1"/>
</dbReference>
<dbReference type="InterPro" id="IPR020837">
    <property type="entry name" value="Fibrinogen_CS"/>
</dbReference>
<dbReference type="InterPro" id="IPR037579">
    <property type="entry name" value="FIB_ANG-like"/>
</dbReference>
<evidence type="ECO:0000256" key="10">
    <source>
        <dbReference type="SAM" id="SignalP"/>
    </source>
</evidence>
<dbReference type="Pfam" id="PF00147">
    <property type="entry name" value="Fibrinogen_C"/>
    <property type="match status" value="1"/>
</dbReference>
<protein>
    <recommendedName>
        <fullName evidence="11">Fibrinogen C-terminal domain-containing protein</fullName>
    </recommendedName>
</protein>
<dbReference type="Gene3D" id="1.20.5.50">
    <property type="match status" value="1"/>
</dbReference>
<name>A0AAD7SJN2_9TELE</name>
<organism evidence="12 13">
    <name type="scientific">Aldrovandia affinis</name>
    <dbReference type="NCBI Taxonomy" id="143900"/>
    <lineage>
        <taxon>Eukaryota</taxon>
        <taxon>Metazoa</taxon>
        <taxon>Chordata</taxon>
        <taxon>Craniata</taxon>
        <taxon>Vertebrata</taxon>
        <taxon>Euteleostomi</taxon>
        <taxon>Actinopterygii</taxon>
        <taxon>Neopterygii</taxon>
        <taxon>Teleostei</taxon>
        <taxon>Notacanthiformes</taxon>
        <taxon>Halosauridae</taxon>
        <taxon>Aldrovandia</taxon>
    </lineage>
</organism>
<evidence type="ECO:0000256" key="5">
    <source>
        <dbReference type="ARBA" id="ARBA00023054"/>
    </source>
</evidence>
<dbReference type="GO" id="GO:0005201">
    <property type="term" value="F:extracellular matrix structural constituent"/>
    <property type="evidence" value="ECO:0007669"/>
    <property type="project" value="TreeGrafter"/>
</dbReference>
<dbReference type="SMART" id="SM01212">
    <property type="entry name" value="Fib_alpha"/>
    <property type="match status" value="1"/>
</dbReference>
<dbReference type="GO" id="GO:0005577">
    <property type="term" value="C:fibrinogen complex"/>
    <property type="evidence" value="ECO:0007669"/>
    <property type="project" value="InterPro"/>
</dbReference>
<dbReference type="GO" id="GO:0005102">
    <property type="term" value="F:signaling receptor binding"/>
    <property type="evidence" value="ECO:0007669"/>
    <property type="project" value="InterPro"/>
</dbReference>
<evidence type="ECO:0000256" key="3">
    <source>
        <dbReference type="ARBA" id="ARBA00022696"/>
    </source>
</evidence>
<gene>
    <name evidence="12" type="ORF">AAFF_G00348810</name>
</gene>
<dbReference type="PROSITE" id="PS51406">
    <property type="entry name" value="FIBRINOGEN_C_2"/>
    <property type="match status" value="1"/>
</dbReference>
<dbReference type="GO" id="GO:0072377">
    <property type="term" value="P:blood coagulation, common pathway"/>
    <property type="evidence" value="ECO:0007669"/>
    <property type="project" value="TreeGrafter"/>
</dbReference>
<dbReference type="SMART" id="SM00186">
    <property type="entry name" value="FBG"/>
    <property type="match status" value="1"/>
</dbReference>
<dbReference type="SUPFAM" id="SSF56496">
    <property type="entry name" value="Fibrinogen C-terminal domain-like"/>
    <property type="match status" value="1"/>
</dbReference>
<keyword evidence="4 10" id="KW-0732">Signal</keyword>
<evidence type="ECO:0000313" key="13">
    <source>
        <dbReference type="Proteomes" id="UP001221898"/>
    </source>
</evidence>
<evidence type="ECO:0000256" key="2">
    <source>
        <dbReference type="ARBA" id="ARBA00022525"/>
    </source>
</evidence>
<proteinExistence type="predicted"/>
<evidence type="ECO:0000256" key="6">
    <source>
        <dbReference type="ARBA" id="ARBA00023084"/>
    </source>
</evidence>
<comment type="subcellular location">
    <subcellularLocation>
        <location evidence="1">Secreted</location>
    </subcellularLocation>
</comment>
<comment type="caution">
    <text evidence="12">The sequence shown here is derived from an EMBL/GenBank/DDBJ whole genome shotgun (WGS) entry which is preliminary data.</text>
</comment>
<dbReference type="GO" id="GO:0034116">
    <property type="term" value="P:positive regulation of heterotypic cell-cell adhesion"/>
    <property type="evidence" value="ECO:0007669"/>
    <property type="project" value="TreeGrafter"/>
</dbReference>
<dbReference type="GO" id="GO:0042730">
    <property type="term" value="P:fibrinolysis"/>
    <property type="evidence" value="ECO:0007669"/>
    <property type="project" value="TreeGrafter"/>
</dbReference>
<keyword evidence="13" id="KW-1185">Reference proteome</keyword>
<reference evidence="12" key="1">
    <citation type="journal article" date="2023" name="Science">
        <title>Genome structures resolve the early diversification of teleost fishes.</title>
        <authorList>
            <person name="Parey E."/>
            <person name="Louis A."/>
            <person name="Montfort J."/>
            <person name="Bouchez O."/>
            <person name="Roques C."/>
            <person name="Iampietro C."/>
            <person name="Lluch J."/>
            <person name="Castinel A."/>
            <person name="Donnadieu C."/>
            <person name="Desvignes T."/>
            <person name="Floi Bucao C."/>
            <person name="Jouanno E."/>
            <person name="Wen M."/>
            <person name="Mejri S."/>
            <person name="Dirks R."/>
            <person name="Jansen H."/>
            <person name="Henkel C."/>
            <person name="Chen W.J."/>
            <person name="Zahm M."/>
            <person name="Cabau C."/>
            <person name="Klopp C."/>
            <person name="Thompson A.W."/>
            <person name="Robinson-Rechavi M."/>
            <person name="Braasch I."/>
            <person name="Lecointre G."/>
            <person name="Bobe J."/>
            <person name="Postlethwait J.H."/>
            <person name="Berthelot C."/>
            <person name="Roest Crollius H."/>
            <person name="Guiguen Y."/>
        </authorList>
    </citation>
    <scope>NUCLEOTIDE SEQUENCE</scope>
    <source>
        <strain evidence="12">NC1722</strain>
    </source>
</reference>
<dbReference type="PANTHER" id="PTHR47221">
    <property type="entry name" value="FIBRINOGEN ALPHA CHAIN"/>
    <property type="match status" value="1"/>
</dbReference>
<feature type="chain" id="PRO_5041954860" description="Fibrinogen C-terminal domain-containing protein" evidence="10">
    <location>
        <begin position="20"/>
        <end position="637"/>
    </location>
</feature>